<sequence length="251" mass="26211">MSPRAGDETEVTLRPGAPNSAHAANHTHRDVSGGWLRPAVFGAMDGLVSNLALMTGVAGGDVARQVIVITGLAGLASGAFSMAAGEYTSVASQRDLVLAELEVERRELMHNPEAERRELVALYRGRGLPPELAEEVAEHLSRNPEQALEIHAREELGVDPGELPSPMLAAVSSFASFAVGALLPVLPYLLGAVELWPAVAVALLGLFLCGAAVAKVTTRPWWYSGLRQLFLGGAAAAVTYGLGTLFGVAVG</sequence>
<evidence type="ECO:0000256" key="2">
    <source>
        <dbReference type="ARBA" id="ARBA00022692"/>
    </source>
</evidence>
<keyword evidence="3 6" id="KW-1133">Transmembrane helix</keyword>
<dbReference type="InterPro" id="IPR008217">
    <property type="entry name" value="Ccc1_fam"/>
</dbReference>
<dbReference type="EMBL" id="BAAATJ010000033">
    <property type="protein sequence ID" value="GAA2415134.1"/>
    <property type="molecule type" value="Genomic_DNA"/>
</dbReference>
<gene>
    <name evidence="7" type="ORF">GCM10010420_51230</name>
</gene>
<evidence type="ECO:0000256" key="5">
    <source>
        <dbReference type="SAM" id="MobiDB-lite"/>
    </source>
</evidence>
<evidence type="ECO:0000313" key="8">
    <source>
        <dbReference type="Proteomes" id="UP001500058"/>
    </source>
</evidence>
<feature type="transmembrane region" description="Helical" evidence="6">
    <location>
        <begin position="195"/>
        <end position="217"/>
    </location>
</feature>
<protein>
    <submittedName>
        <fullName evidence="7">VIT1/CCC1 transporter family protein</fullName>
    </submittedName>
</protein>
<accession>A0ABN3IVH7</accession>
<feature type="transmembrane region" description="Helical" evidence="6">
    <location>
        <begin position="168"/>
        <end position="189"/>
    </location>
</feature>
<evidence type="ECO:0000256" key="6">
    <source>
        <dbReference type="SAM" id="Phobius"/>
    </source>
</evidence>
<dbReference type="Proteomes" id="UP001500058">
    <property type="component" value="Unassembled WGS sequence"/>
</dbReference>
<keyword evidence="8" id="KW-1185">Reference proteome</keyword>
<name>A0ABN3IVH7_9ACTN</name>
<organism evidence="7 8">
    <name type="scientific">Streptomyces glaucosporus</name>
    <dbReference type="NCBI Taxonomy" id="284044"/>
    <lineage>
        <taxon>Bacteria</taxon>
        <taxon>Bacillati</taxon>
        <taxon>Actinomycetota</taxon>
        <taxon>Actinomycetes</taxon>
        <taxon>Kitasatosporales</taxon>
        <taxon>Streptomycetaceae</taxon>
        <taxon>Streptomyces</taxon>
    </lineage>
</organism>
<dbReference type="RefSeq" id="WP_344633505.1">
    <property type="nucleotide sequence ID" value="NZ_BAAATJ010000033.1"/>
</dbReference>
<evidence type="ECO:0000256" key="4">
    <source>
        <dbReference type="ARBA" id="ARBA00023136"/>
    </source>
</evidence>
<reference evidence="7 8" key="1">
    <citation type="journal article" date="2019" name="Int. J. Syst. Evol. Microbiol.">
        <title>The Global Catalogue of Microorganisms (GCM) 10K type strain sequencing project: providing services to taxonomists for standard genome sequencing and annotation.</title>
        <authorList>
            <consortium name="The Broad Institute Genomics Platform"/>
            <consortium name="The Broad Institute Genome Sequencing Center for Infectious Disease"/>
            <person name="Wu L."/>
            <person name="Ma J."/>
        </authorList>
    </citation>
    <scope>NUCLEOTIDE SEQUENCE [LARGE SCALE GENOMIC DNA]</scope>
    <source>
        <strain evidence="7 8">JCM 6921</strain>
    </source>
</reference>
<dbReference type="PANTHER" id="PTHR31851">
    <property type="entry name" value="FE(2+)/MN(2+) TRANSPORTER PCL1"/>
    <property type="match status" value="1"/>
</dbReference>
<evidence type="ECO:0000256" key="3">
    <source>
        <dbReference type="ARBA" id="ARBA00022989"/>
    </source>
</evidence>
<keyword evidence="2 6" id="KW-0812">Transmembrane</keyword>
<dbReference type="CDD" id="cd02433">
    <property type="entry name" value="Nodulin-21_like_2"/>
    <property type="match status" value="1"/>
</dbReference>
<keyword evidence="4 6" id="KW-0472">Membrane</keyword>
<feature type="region of interest" description="Disordered" evidence="5">
    <location>
        <begin position="1"/>
        <end position="29"/>
    </location>
</feature>
<comment type="subcellular location">
    <subcellularLocation>
        <location evidence="1">Endomembrane system</location>
        <topology evidence="1">Multi-pass membrane protein</topology>
    </subcellularLocation>
</comment>
<proteinExistence type="predicted"/>
<evidence type="ECO:0000313" key="7">
    <source>
        <dbReference type="EMBL" id="GAA2415134.1"/>
    </source>
</evidence>
<comment type="caution">
    <text evidence="7">The sequence shown here is derived from an EMBL/GenBank/DDBJ whole genome shotgun (WGS) entry which is preliminary data.</text>
</comment>
<evidence type="ECO:0000256" key="1">
    <source>
        <dbReference type="ARBA" id="ARBA00004127"/>
    </source>
</evidence>
<dbReference type="Pfam" id="PF01988">
    <property type="entry name" value="VIT1"/>
    <property type="match status" value="1"/>
</dbReference>
<feature type="transmembrane region" description="Helical" evidence="6">
    <location>
        <begin position="229"/>
        <end position="250"/>
    </location>
</feature>